<keyword evidence="6" id="KW-1185">Reference proteome</keyword>
<protein>
    <recommendedName>
        <fullName evidence="4">Strictosidine synthase conserved region domain-containing protein</fullName>
    </recommendedName>
</protein>
<gene>
    <name evidence="5" type="ORF">PENTCL1PPCAC_7015</name>
</gene>
<dbReference type="SUPFAM" id="SSF63829">
    <property type="entry name" value="Calcium-dependent phosphotriesterase"/>
    <property type="match status" value="1"/>
</dbReference>
<dbReference type="PANTHER" id="PTHR10426:SF88">
    <property type="entry name" value="ADIPOCYTE PLASMA MEMBRANE-ASSOCIATED PROTEIN HEMOMUCIN-RELATED"/>
    <property type="match status" value="1"/>
</dbReference>
<feature type="domain" description="Strictosidine synthase conserved region" evidence="4">
    <location>
        <begin position="1"/>
        <end position="48"/>
    </location>
</feature>
<dbReference type="GO" id="GO:0012505">
    <property type="term" value="C:endomembrane system"/>
    <property type="evidence" value="ECO:0007669"/>
    <property type="project" value="TreeGrafter"/>
</dbReference>
<evidence type="ECO:0000259" key="4">
    <source>
        <dbReference type="Pfam" id="PF03088"/>
    </source>
</evidence>
<evidence type="ECO:0000256" key="2">
    <source>
        <dbReference type="ARBA" id="ARBA00022553"/>
    </source>
</evidence>
<dbReference type="GO" id="GO:0016787">
    <property type="term" value="F:hydrolase activity"/>
    <property type="evidence" value="ECO:0007669"/>
    <property type="project" value="TreeGrafter"/>
</dbReference>
<keyword evidence="2" id="KW-0597">Phosphoprotein</keyword>
<dbReference type="InterPro" id="IPR018119">
    <property type="entry name" value="Strictosidine_synth_cons-reg"/>
</dbReference>
<accession>A0AAV5SXL9</accession>
<dbReference type="InterPro" id="IPR011042">
    <property type="entry name" value="6-blade_b-propeller_TolB-like"/>
</dbReference>
<dbReference type="Pfam" id="PF03088">
    <property type="entry name" value="Str_synth"/>
    <property type="match status" value="1"/>
</dbReference>
<sequence>MEHQPNGRLFHYKISRNRITLLLDGLLEPSGVEVAQDRDHIVFAETGAGEVLSFNMRTKALTKFTDKLPGLPSLIRLTETRDALWVGMEEARLDETGAPKSLPEYLKDWPFLRKILMSGNLSEIFKAIYNSFSPPHLIAVKYDMKGKPLVSVQAPRGLPKSQGVKGISQFSESPEGVFLSFSRGNHIAKIMKRYGCTSAWNSQFS</sequence>
<organism evidence="5 6">
    <name type="scientific">Pristionchus entomophagus</name>
    <dbReference type="NCBI Taxonomy" id="358040"/>
    <lineage>
        <taxon>Eukaryota</taxon>
        <taxon>Metazoa</taxon>
        <taxon>Ecdysozoa</taxon>
        <taxon>Nematoda</taxon>
        <taxon>Chromadorea</taxon>
        <taxon>Rhabditida</taxon>
        <taxon>Rhabditina</taxon>
        <taxon>Diplogasteromorpha</taxon>
        <taxon>Diplogasteroidea</taxon>
        <taxon>Neodiplogasteridae</taxon>
        <taxon>Pristionchus</taxon>
    </lineage>
</organism>
<comment type="caution">
    <text evidence="5">The sequence shown here is derived from an EMBL/GenBank/DDBJ whole genome shotgun (WGS) entry which is preliminary data.</text>
</comment>
<dbReference type="AlphaFoldDB" id="A0AAV5SXL9"/>
<evidence type="ECO:0000256" key="1">
    <source>
        <dbReference type="ARBA" id="ARBA00009191"/>
    </source>
</evidence>
<evidence type="ECO:0000313" key="6">
    <source>
        <dbReference type="Proteomes" id="UP001432027"/>
    </source>
</evidence>
<evidence type="ECO:0000256" key="3">
    <source>
        <dbReference type="ARBA" id="ARBA00023180"/>
    </source>
</evidence>
<proteinExistence type="inferred from homology"/>
<dbReference type="Proteomes" id="UP001432027">
    <property type="component" value="Unassembled WGS sequence"/>
</dbReference>
<dbReference type="Gene3D" id="2.120.10.30">
    <property type="entry name" value="TolB, C-terminal domain"/>
    <property type="match status" value="1"/>
</dbReference>
<reference evidence="5" key="1">
    <citation type="submission" date="2023-10" db="EMBL/GenBank/DDBJ databases">
        <title>Genome assembly of Pristionchus species.</title>
        <authorList>
            <person name="Yoshida K."/>
            <person name="Sommer R.J."/>
        </authorList>
    </citation>
    <scope>NUCLEOTIDE SEQUENCE</scope>
    <source>
        <strain evidence="5">RS0144</strain>
    </source>
</reference>
<comment type="similarity">
    <text evidence="1">Belongs to the strictosidine synthase family.</text>
</comment>
<evidence type="ECO:0000313" key="5">
    <source>
        <dbReference type="EMBL" id="GMS84840.1"/>
    </source>
</evidence>
<dbReference type="EMBL" id="BTSX01000002">
    <property type="protein sequence ID" value="GMS84840.1"/>
    <property type="molecule type" value="Genomic_DNA"/>
</dbReference>
<keyword evidence="3" id="KW-0325">Glycoprotein</keyword>
<name>A0AAV5SXL9_9BILA</name>
<dbReference type="PANTHER" id="PTHR10426">
    <property type="entry name" value="STRICTOSIDINE SYNTHASE-RELATED"/>
    <property type="match status" value="1"/>
</dbReference>